<evidence type="ECO:0000259" key="2">
    <source>
        <dbReference type="PROSITE" id="PS50110"/>
    </source>
</evidence>
<dbReference type="PIRSF" id="PIRSF036382">
    <property type="entry name" value="RR_antiterm"/>
    <property type="match status" value="1"/>
</dbReference>
<dbReference type="SMART" id="SM01012">
    <property type="entry name" value="ANTAR"/>
    <property type="match status" value="1"/>
</dbReference>
<dbReference type="Gene3D" id="3.40.50.2300">
    <property type="match status" value="1"/>
</dbReference>
<dbReference type="AlphaFoldDB" id="A0A4Z0WJT3"/>
<dbReference type="SUPFAM" id="SSF52172">
    <property type="entry name" value="CheY-like"/>
    <property type="match status" value="1"/>
</dbReference>
<dbReference type="InterPro" id="IPR005561">
    <property type="entry name" value="ANTAR"/>
</dbReference>
<dbReference type="EMBL" id="SRMF01000001">
    <property type="protein sequence ID" value="TGG95415.1"/>
    <property type="molecule type" value="Genomic_DNA"/>
</dbReference>
<keyword evidence="1" id="KW-0597">Phosphoprotein</keyword>
<dbReference type="Gene3D" id="1.10.10.10">
    <property type="entry name" value="Winged helix-like DNA-binding domain superfamily/Winged helix DNA-binding domain"/>
    <property type="match status" value="1"/>
</dbReference>
<evidence type="ECO:0000259" key="3">
    <source>
        <dbReference type="PROSITE" id="PS50921"/>
    </source>
</evidence>
<evidence type="ECO:0000256" key="1">
    <source>
        <dbReference type="PROSITE-ProRule" id="PRU00169"/>
    </source>
</evidence>
<dbReference type="Pfam" id="PF00072">
    <property type="entry name" value="Response_reg"/>
    <property type="match status" value="1"/>
</dbReference>
<protein>
    <submittedName>
        <fullName evidence="4">ANTAR domain-containing protein</fullName>
    </submittedName>
</protein>
<dbReference type="InterPro" id="IPR011006">
    <property type="entry name" value="CheY-like_superfamily"/>
</dbReference>
<dbReference type="PROSITE" id="PS50921">
    <property type="entry name" value="ANTAR"/>
    <property type="match status" value="1"/>
</dbReference>
<dbReference type="InterPro" id="IPR001789">
    <property type="entry name" value="Sig_transdc_resp-reg_receiver"/>
</dbReference>
<dbReference type="InterPro" id="IPR008327">
    <property type="entry name" value="Sig_transdc_resp-reg_antiterm"/>
</dbReference>
<feature type="modified residue" description="4-aspartylphosphate" evidence="1">
    <location>
        <position position="70"/>
    </location>
</feature>
<dbReference type="PANTHER" id="PTHR43367:SF1">
    <property type="entry name" value="TWO-COMPONENT RESPONSE REGULATOR-LIKE APRR6-RELATED"/>
    <property type="match status" value="1"/>
</dbReference>
<evidence type="ECO:0000313" key="4">
    <source>
        <dbReference type="EMBL" id="TGG95415.1"/>
    </source>
</evidence>
<proteinExistence type="predicted"/>
<name>A0A4Z0WJT3_9GAMM</name>
<dbReference type="PROSITE" id="PS50110">
    <property type="entry name" value="RESPONSE_REGULATORY"/>
    <property type="match status" value="1"/>
</dbReference>
<dbReference type="Pfam" id="PF03861">
    <property type="entry name" value="ANTAR"/>
    <property type="match status" value="1"/>
</dbReference>
<feature type="domain" description="Response regulatory" evidence="2">
    <location>
        <begin position="20"/>
        <end position="134"/>
    </location>
</feature>
<gene>
    <name evidence="4" type="ORF">E4656_03040</name>
</gene>
<dbReference type="GO" id="GO:0003723">
    <property type="term" value="F:RNA binding"/>
    <property type="evidence" value="ECO:0007669"/>
    <property type="project" value="InterPro"/>
</dbReference>
<reference evidence="4 5" key="1">
    <citation type="submission" date="2019-04" db="EMBL/GenBank/DDBJ databases">
        <title>Natronospirillum operosus gen. nov., sp. nov., a haloalkaliphilic satellite isolated from decaying biomass of laboratory culture of cyanobacterium Geitlerinema sp. and proposal of Natronospirillaceae fam. nov. and Saccharospirillaceae fam. nov.</title>
        <authorList>
            <person name="Kevbrin V."/>
            <person name="Boltyanskaya Y."/>
            <person name="Koziaeva V."/>
            <person name="Grouzdev D.S."/>
            <person name="Park M."/>
            <person name="Cho J."/>
        </authorList>
    </citation>
    <scope>NUCLEOTIDE SEQUENCE [LARGE SCALE GENOMIC DNA]</scope>
    <source>
        <strain evidence="4 5">G-116</strain>
    </source>
</reference>
<dbReference type="GO" id="GO:0000160">
    <property type="term" value="P:phosphorelay signal transduction system"/>
    <property type="evidence" value="ECO:0007669"/>
    <property type="project" value="InterPro"/>
</dbReference>
<comment type="caution">
    <text evidence="4">The sequence shown here is derived from an EMBL/GenBank/DDBJ whole genome shotgun (WGS) entry which is preliminary data.</text>
</comment>
<dbReference type="Proteomes" id="UP000297475">
    <property type="component" value="Unassembled WGS sequence"/>
</dbReference>
<dbReference type="InterPro" id="IPR036388">
    <property type="entry name" value="WH-like_DNA-bd_sf"/>
</dbReference>
<dbReference type="CDD" id="cd00156">
    <property type="entry name" value="REC"/>
    <property type="match status" value="1"/>
</dbReference>
<feature type="domain" description="ANTAR" evidence="3">
    <location>
        <begin position="140"/>
        <end position="201"/>
    </location>
</feature>
<dbReference type="RefSeq" id="WP_135481066.1">
    <property type="nucleotide sequence ID" value="NZ_SRMF01000001.1"/>
</dbReference>
<organism evidence="4 5">
    <name type="scientific">Natronospirillum operosum</name>
    <dbReference type="NCBI Taxonomy" id="2759953"/>
    <lineage>
        <taxon>Bacteria</taxon>
        <taxon>Pseudomonadati</taxon>
        <taxon>Pseudomonadota</taxon>
        <taxon>Gammaproteobacteria</taxon>
        <taxon>Oceanospirillales</taxon>
        <taxon>Natronospirillaceae</taxon>
        <taxon>Natronospirillum</taxon>
    </lineage>
</organism>
<accession>A0A4Z0WJT3</accession>
<dbReference type="OrthoDB" id="9808843at2"/>
<keyword evidence="5" id="KW-1185">Reference proteome</keyword>
<dbReference type="PANTHER" id="PTHR43367">
    <property type="match status" value="1"/>
</dbReference>
<dbReference type="SMART" id="SM00448">
    <property type="entry name" value="REC"/>
    <property type="match status" value="1"/>
</dbReference>
<sequence>MADRKAPPPAGSGPVTAPQHVLLVDSEPGRAALLEQALKDAGYTVDKRTDPNQPLARLVADTQPDMVIIDIDAPDRDVLEQMSHVSRDNPRPIVMYADQDDADFVTQAIRSGVSAYVANGLRPERVKSTLAVAVARFREFQALRQELDDARSELADRKIVEKAKGLIMKHRKVSEDEAFAALRKLAMDRSSRLVDVARNVIDVFEITQE</sequence>
<evidence type="ECO:0000313" key="5">
    <source>
        <dbReference type="Proteomes" id="UP000297475"/>
    </source>
</evidence>